<dbReference type="EMBL" id="BMAR01000001">
    <property type="protein sequence ID" value="GFR40299.1"/>
    <property type="molecule type" value="Genomic_DNA"/>
</dbReference>
<feature type="compositionally biased region" description="Gly residues" evidence="1">
    <location>
        <begin position="272"/>
        <end position="281"/>
    </location>
</feature>
<feature type="region of interest" description="Disordered" evidence="1">
    <location>
        <begin position="386"/>
        <end position="416"/>
    </location>
</feature>
<sequence>MEQPPNYQELVSEFAAITGASPLVADHYLSACNFDLNRAMEFYFEHPPAQTQAAPEVVHDAQDNEATGGAGAYGAYGAYGGDEGFDLEEHEHGASHRRAADDDEELQRALQESLAGAEPGGGSRARGGPAGEPRPPARPAQRSAVQVIEVDDDEDEEVRAAAGGGRGGRGAAGHVVEGDDGELPGAEELLAGIRRVRQADAEAEAMMQRILGGGAAGGLPSIFPGMPAAGIFPPGLLPPGFPGGGGGSSSGQPQPQRRRVEVRRGAGAAAAAGGGGGGGSSGAAAAGARGTGAAAGGDAWDDGLELPEGMSRQELEEARMMEAAMLGVPYEGRMPDFSAGAAGPSGRAGPGGGGGGFGAYGDVLDPELMEHRELRWDQDRAFEESLAADRAKEQAAARAKAEAEAAERQRREAEAEAARAAAEEAARLGALLARKAARLPGEPPAAAGDAVTVMVRLPDGSRHSRRFARSDRIASLFDFVDVELHDAAAKAAAAAAASASASDQQPQQQAQQQQPFSSLKPGTYN</sequence>
<dbReference type="InterPro" id="IPR029071">
    <property type="entry name" value="Ubiquitin-like_domsf"/>
</dbReference>
<feature type="compositionally biased region" description="Gly residues" evidence="1">
    <location>
        <begin position="162"/>
        <end position="171"/>
    </location>
</feature>
<feature type="region of interest" description="Disordered" evidence="1">
    <location>
        <begin position="491"/>
        <end position="525"/>
    </location>
</feature>
<dbReference type="Pfam" id="PF14555">
    <property type="entry name" value="UBA_4"/>
    <property type="match status" value="1"/>
</dbReference>
<dbReference type="SUPFAM" id="SSF46934">
    <property type="entry name" value="UBA-like"/>
    <property type="match status" value="1"/>
</dbReference>
<proteinExistence type="predicted"/>
<keyword evidence="4" id="KW-1185">Reference proteome</keyword>
<dbReference type="PROSITE" id="PS50033">
    <property type="entry name" value="UBX"/>
    <property type="match status" value="1"/>
</dbReference>
<feature type="region of interest" description="Disordered" evidence="1">
    <location>
        <begin position="83"/>
        <end position="183"/>
    </location>
</feature>
<feature type="region of interest" description="Disordered" evidence="1">
    <location>
        <begin position="234"/>
        <end position="304"/>
    </location>
</feature>
<organism evidence="3 4">
    <name type="scientific">Astrephomene gubernaculifera</name>
    <dbReference type="NCBI Taxonomy" id="47775"/>
    <lineage>
        <taxon>Eukaryota</taxon>
        <taxon>Viridiplantae</taxon>
        <taxon>Chlorophyta</taxon>
        <taxon>core chlorophytes</taxon>
        <taxon>Chlorophyceae</taxon>
        <taxon>CS clade</taxon>
        <taxon>Chlamydomonadales</taxon>
        <taxon>Astrephomenaceae</taxon>
        <taxon>Astrephomene</taxon>
    </lineage>
</organism>
<dbReference type="Proteomes" id="UP001054857">
    <property type="component" value="Unassembled WGS sequence"/>
</dbReference>
<feature type="domain" description="UBX" evidence="2">
    <location>
        <begin position="446"/>
        <end position="481"/>
    </location>
</feature>
<accession>A0AAD3DFG4</accession>
<dbReference type="InterPro" id="IPR009060">
    <property type="entry name" value="UBA-like_sf"/>
</dbReference>
<evidence type="ECO:0000256" key="1">
    <source>
        <dbReference type="SAM" id="MobiDB-lite"/>
    </source>
</evidence>
<dbReference type="InterPro" id="IPR001012">
    <property type="entry name" value="UBX_dom"/>
</dbReference>
<dbReference type="PANTHER" id="PTHR23322:SF93">
    <property type="entry name" value="UBX DOMAIN-CONTAINING PROTEIN 8"/>
    <property type="match status" value="1"/>
</dbReference>
<dbReference type="InterPro" id="IPR050730">
    <property type="entry name" value="UBX_domain-protein"/>
</dbReference>
<name>A0AAD3DFG4_9CHLO</name>
<gene>
    <name evidence="3" type="ORF">Agub_g481</name>
</gene>
<dbReference type="CDD" id="cd01767">
    <property type="entry name" value="UBX"/>
    <property type="match status" value="1"/>
</dbReference>
<evidence type="ECO:0000259" key="2">
    <source>
        <dbReference type="PROSITE" id="PS50033"/>
    </source>
</evidence>
<protein>
    <recommendedName>
        <fullName evidence="2">UBX domain-containing protein</fullName>
    </recommendedName>
</protein>
<dbReference type="Gene3D" id="1.10.8.10">
    <property type="entry name" value="DNA helicase RuvA subunit, C-terminal domain"/>
    <property type="match status" value="1"/>
</dbReference>
<dbReference type="Pfam" id="PF00789">
    <property type="entry name" value="UBX"/>
    <property type="match status" value="1"/>
</dbReference>
<feature type="compositionally biased region" description="Low complexity" evidence="1">
    <location>
        <begin position="491"/>
        <end position="514"/>
    </location>
</feature>
<dbReference type="SUPFAM" id="SSF54236">
    <property type="entry name" value="Ubiquitin-like"/>
    <property type="match status" value="1"/>
</dbReference>
<comment type="caution">
    <text evidence="3">The sequence shown here is derived from an EMBL/GenBank/DDBJ whole genome shotgun (WGS) entry which is preliminary data.</text>
</comment>
<dbReference type="InterPro" id="IPR003903">
    <property type="entry name" value="UIM_dom"/>
</dbReference>
<dbReference type="Gene3D" id="3.10.20.90">
    <property type="entry name" value="Phosphatidylinositol 3-kinase Catalytic Subunit, Chain A, domain 1"/>
    <property type="match status" value="1"/>
</dbReference>
<dbReference type="GO" id="GO:0043161">
    <property type="term" value="P:proteasome-mediated ubiquitin-dependent protein catabolic process"/>
    <property type="evidence" value="ECO:0007669"/>
    <property type="project" value="TreeGrafter"/>
</dbReference>
<dbReference type="GO" id="GO:0005634">
    <property type="term" value="C:nucleus"/>
    <property type="evidence" value="ECO:0007669"/>
    <property type="project" value="TreeGrafter"/>
</dbReference>
<feature type="non-terminal residue" evidence="3">
    <location>
        <position position="1"/>
    </location>
</feature>
<reference evidence="3 4" key="1">
    <citation type="journal article" date="2021" name="Sci. Rep.">
        <title>Genome sequencing of the multicellular alga Astrephomene provides insights into convergent evolution of germ-soma differentiation.</title>
        <authorList>
            <person name="Yamashita S."/>
            <person name="Yamamoto K."/>
            <person name="Matsuzaki R."/>
            <person name="Suzuki S."/>
            <person name="Yamaguchi H."/>
            <person name="Hirooka S."/>
            <person name="Minakuchi Y."/>
            <person name="Miyagishima S."/>
            <person name="Kawachi M."/>
            <person name="Toyoda A."/>
            <person name="Nozaki H."/>
        </authorList>
    </citation>
    <scope>NUCLEOTIDE SEQUENCE [LARGE SCALE GENOMIC DNA]</scope>
    <source>
        <strain evidence="3 4">NIES-4017</strain>
    </source>
</reference>
<dbReference type="AlphaFoldDB" id="A0AAD3DFG4"/>
<feature type="compositionally biased region" description="Basic and acidic residues" evidence="1">
    <location>
        <begin position="87"/>
        <end position="100"/>
    </location>
</feature>
<dbReference type="PANTHER" id="PTHR23322">
    <property type="entry name" value="FAS-ASSOCIATED PROTEIN"/>
    <property type="match status" value="1"/>
</dbReference>
<dbReference type="Gene3D" id="6.10.140.100">
    <property type="match status" value="1"/>
</dbReference>
<dbReference type="PROSITE" id="PS50330">
    <property type="entry name" value="UIM"/>
    <property type="match status" value="1"/>
</dbReference>
<evidence type="ECO:0000313" key="4">
    <source>
        <dbReference type="Proteomes" id="UP001054857"/>
    </source>
</evidence>
<dbReference type="SMART" id="SM00726">
    <property type="entry name" value="UIM"/>
    <property type="match status" value="1"/>
</dbReference>
<feature type="compositionally biased region" description="Gly residues" evidence="1">
    <location>
        <begin position="118"/>
        <end position="130"/>
    </location>
</feature>
<evidence type="ECO:0000313" key="3">
    <source>
        <dbReference type="EMBL" id="GFR40299.1"/>
    </source>
</evidence>
<dbReference type="GO" id="GO:0043130">
    <property type="term" value="F:ubiquitin binding"/>
    <property type="evidence" value="ECO:0007669"/>
    <property type="project" value="TreeGrafter"/>
</dbReference>